<gene>
    <name evidence="2" type="ORF">Pmgp_00980</name>
</gene>
<accession>A0A4Y7RU13</accession>
<sequence>MNLKTGSLVAEKAGDEVIQKMLTDILLGLKTRLVKPVMEGNTRIAGLLDELEAHNQARLAELLERLDALENEVQKLPLVILAALRDAINQAGGGTPDES</sequence>
<dbReference type="AlphaFoldDB" id="A0A4Y7RU13"/>
<comment type="caution">
    <text evidence="2">The sequence shown here is derived from an EMBL/GenBank/DDBJ whole genome shotgun (WGS) entry which is preliminary data.</text>
</comment>
<evidence type="ECO:0000313" key="3">
    <source>
        <dbReference type="Proteomes" id="UP000297597"/>
    </source>
</evidence>
<dbReference type="EMBL" id="QFFZ01000007">
    <property type="protein sequence ID" value="TEB12363.1"/>
    <property type="molecule type" value="Genomic_DNA"/>
</dbReference>
<dbReference type="Proteomes" id="UP000297597">
    <property type="component" value="Unassembled WGS sequence"/>
</dbReference>
<dbReference type="OrthoDB" id="1808476at2"/>
<evidence type="ECO:0000256" key="1">
    <source>
        <dbReference type="SAM" id="Coils"/>
    </source>
</evidence>
<keyword evidence="1" id="KW-0175">Coiled coil</keyword>
<keyword evidence="3" id="KW-1185">Reference proteome</keyword>
<dbReference type="RefSeq" id="WP_134212859.1">
    <property type="nucleotide sequence ID" value="NZ_QFFZ01000007.1"/>
</dbReference>
<name>A0A4Y7RU13_9FIRM</name>
<organism evidence="2 3">
    <name type="scientific">Pelotomaculum propionicicum</name>
    <dbReference type="NCBI Taxonomy" id="258475"/>
    <lineage>
        <taxon>Bacteria</taxon>
        <taxon>Bacillati</taxon>
        <taxon>Bacillota</taxon>
        <taxon>Clostridia</taxon>
        <taxon>Eubacteriales</taxon>
        <taxon>Desulfotomaculaceae</taxon>
        <taxon>Pelotomaculum</taxon>
    </lineage>
</organism>
<protein>
    <submittedName>
        <fullName evidence="2">Uncharacterized protein</fullName>
    </submittedName>
</protein>
<evidence type="ECO:0000313" key="2">
    <source>
        <dbReference type="EMBL" id="TEB12363.1"/>
    </source>
</evidence>
<feature type="coiled-coil region" evidence="1">
    <location>
        <begin position="52"/>
        <end position="79"/>
    </location>
</feature>
<proteinExistence type="predicted"/>
<reference evidence="2 3" key="1">
    <citation type="journal article" date="2018" name="Environ. Microbiol.">
        <title>Novel energy conservation strategies and behaviour of Pelotomaculum schinkii driving syntrophic propionate catabolism.</title>
        <authorList>
            <person name="Hidalgo-Ahumada C.A.P."/>
            <person name="Nobu M.K."/>
            <person name="Narihiro T."/>
            <person name="Tamaki H."/>
            <person name="Liu W.T."/>
            <person name="Kamagata Y."/>
            <person name="Stams A.J.M."/>
            <person name="Imachi H."/>
            <person name="Sousa D.Z."/>
        </authorList>
    </citation>
    <scope>NUCLEOTIDE SEQUENCE [LARGE SCALE GENOMIC DNA]</scope>
    <source>
        <strain evidence="2 3">MGP</strain>
    </source>
</reference>